<reference evidence="2 4" key="1">
    <citation type="journal article" date="2020" name="Microorganisms">
        <title>Reliable Identification of Environmental Pseudomonas Isolates Using the rpoD Gene.</title>
        <authorList>
            <consortium name="The Broad Institute Genome Sequencing Platform"/>
            <person name="Girard L."/>
            <person name="Lood C."/>
            <person name="Rokni-Zadeh H."/>
            <person name="van Noort V."/>
            <person name="Lavigne R."/>
            <person name="De Mot R."/>
        </authorList>
    </citation>
    <scope>NUCLEOTIDE SEQUENCE</scope>
    <source>
        <strain evidence="2 4">SWRI102</strain>
    </source>
</reference>
<proteinExistence type="predicted"/>
<comment type="caution">
    <text evidence="2">The sequence shown here is derived from an EMBL/GenBank/DDBJ whole genome shotgun (WGS) entry which is preliminary data.</text>
</comment>
<keyword evidence="4" id="KW-1185">Reference proteome</keyword>
<dbReference type="EMBL" id="JABWQX020000001">
    <property type="protein sequence ID" value="MBV4551817.1"/>
    <property type="molecule type" value="Genomic_DNA"/>
</dbReference>
<dbReference type="EMBL" id="JABWQX010000001">
    <property type="protein sequence ID" value="MBC3394362.1"/>
    <property type="molecule type" value="Genomic_DNA"/>
</dbReference>
<gene>
    <name evidence="3" type="ORF">HU742_011775</name>
    <name evidence="2" type="ORF">HU742_04030</name>
</gene>
<accession>A0A923FKC9</accession>
<dbReference type="RefSeq" id="WP_186631950.1">
    <property type="nucleotide sequence ID" value="NZ_JABWQX020000001.1"/>
</dbReference>
<evidence type="ECO:0000313" key="2">
    <source>
        <dbReference type="EMBL" id="MBC3394362.1"/>
    </source>
</evidence>
<dbReference type="Proteomes" id="UP000659438">
    <property type="component" value="Unassembled WGS sequence"/>
</dbReference>
<dbReference type="Pfam" id="PF16036">
    <property type="entry name" value="Chalcone_3"/>
    <property type="match status" value="1"/>
</dbReference>
<protein>
    <submittedName>
        <fullName evidence="2">Chalcone isomerase family protein</fullName>
    </submittedName>
</protein>
<dbReference type="GO" id="GO:0016853">
    <property type="term" value="F:isomerase activity"/>
    <property type="evidence" value="ECO:0007669"/>
    <property type="project" value="UniProtKB-KW"/>
</dbReference>
<evidence type="ECO:0000313" key="3">
    <source>
        <dbReference type="EMBL" id="MBV4551817.1"/>
    </source>
</evidence>
<evidence type="ECO:0000259" key="1">
    <source>
        <dbReference type="Pfam" id="PF16036"/>
    </source>
</evidence>
<feature type="domain" description="Chalcone isomerase" evidence="1">
    <location>
        <begin position="51"/>
        <end position="177"/>
    </location>
</feature>
<evidence type="ECO:0000313" key="4">
    <source>
        <dbReference type="Proteomes" id="UP000659438"/>
    </source>
</evidence>
<reference evidence="2" key="2">
    <citation type="submission" date="2020-07" db="EMBL/GenBank/DDBJ databases">
        <authorList>
            <person name="Lood C."/>
            <person name="Girard L."/>
        </authorList>
    </citation>
    <scope>NUCLEOTIDE SEQUENCE</scope>
    <source>
        <strain evidence="2">SWRI102</strain>
    </source>
</reference>
<dbReference type="InterPro" id="IPR016087">
    <property type="entry name" value="Chalcone_isomerase"/>
</dbReference>
<dbReference type="AlphaFoldDB" id="A0A923FKC9"/>
<keyword evidence="2" id="KW-0413">Isomerase</keyword>
<sequence length="188" mass="21084">MPESLAAHIRLIGALILALVLYASQAVADWRVALPGAHLVGEADFRWFGLDIYQARLWSTEPTPSLDSPFALELNYHRKISRQALVQTSLEEMQRVADTPVDAARLDAWAAEMRRAFVDVKPGTQITGVYLPGQGCRFYVDGRLSHEVTDPLFARQFFAIWLDPRTREPALRKRLLGLAASSERRSAP</sequence>
<organism evidence="2">
    <name type="scientific">Pseudomonas marvdashtae</name>
    <dbReference type="NCBI Taxonomy" id="2745500"/>
    <lineage>
        <taxon>Bacteria</taxon>
        <taxon>Pseudomonadati</taxon>
        <taxon>Pseudomonadota</taxon>
        <taxon>Gammaproteobacteria</taxon>
        <taxon>Pseudomonadales</taxon>
        <taxon>Pseudomonadaceae</taxon>
        <taxon>Pseudomonas</taxon>
    </lineage>
</organism>
<name>A0A923FKC9_9PSED</name>
<reference evidence="3" key="3">
    <citation type="submission" date="2021-06" db="EMBL/GenBank/DDBJ databases">
        <title>Updating the genus Pseudomonas: Description of 43 new species and partition of the Pseudomonas putida group.</title>
        <authorList>
            <person name="Girard L."/>
            <person name="Lood C."/>
            <person name="Vandamme P."/>
            <person name="Rokni-Zadeh H."/>
            <person name="Van Noort V."/>
            <person name="Hofte M."/>
            <person name="Lavigne R."/>
            <person name="De Mot R."/>
        </authorList>
    </citation>
    <scope>NUCLEOTIDE SEQUENCE</scope>
    <source>
        <strain evidence="3">SWRI102</strain>
    </source>
</reference>